<dbReference type="Proteomes" id="UP001151081">
    <property type="component" value="Unassembled WGS sequence"/>
</dbReference>
<evidence type="ECO:0000256" key="1">
    <source>
        <dbReference type="SAM" id="Phobius"/>
    </source>
</evidence>
<evidence type="ECO:0000313" key="3">
    <source>
        <dbReference type="Proteomes" id="UP001151081"/>
    </source>
</evidence>
<dbReference type="AlphaFoldDB" id="A0A9X3X6J7"/>
<organism evidence="2 3">
    <name type="scientific">Polyangium jinanense</name>
    <dbReference type="NCBI Taxonomy" id="2829994"/>
    <lineage>
        <taxon>Bacteria</taxon>
        <taxon>Pseudomonadati</taxon>
        <taxon>Myxococcota</taxon>
        <taxon>Polyangia</taxon>
        <taxon>Polyangiales</taxon>
        <taxon>Polyangiaceae</taxon>
        <taxon>Polyangium</taxon>
    </lineage>
</organism>
<keyword evidence="1" id="KW-0812">Transmembrane</keyword>
<name>A0A9X3X6J7_9BACT</name>
<reference evidence="2 3" key="1">
    <citation type="submission" date="2021-04" db="EMBL/GenBank/DDBJ databases">
        <title>Genome analysis of Polyangium sp.</title>
        <authorList>
            <person name="Li Y."/>
            <person name="Wang J."/>
        </authorList>
    </citation>
    <scope>NUCLEOTIDE SEQUENCE [LARGE SCALE GENOMIC DNA]</scope>
    <source>
        <strain evidence="2 3">SDU14</strain>
    </source>
</reference>
<dbReference type="EMBL" id="JAGTJJ010000007">
    <property type="protein sequence ID" value="MDC3982391.1"/>
    <property type="molecule type" value="Genomic_DNA"/>
</dbReference>
<keyword evidence="1" id="KW-0472">Membrane</keyword>
<comment type="caution">
    <text evidence="2">The sequence shown here is derived from an EMBL/GenBank/DDBJ whole genome shotgun (WGS) entry which is preliminary data.</text>
</comment>
<protein>
    <submittedName>
        <fullName evidence="2">Uncharacterized protein</fullName>
    </submittedName>
</protein>
<evidence type="ECO:0000313" key="2">
    <source>
        <dbReference type="EMBL" id="MDC3982391.1"/>
    </source>
</evidence>
<sequence>MTYREQDAGRAEEEAQAAARAAEETKRFAEALRTPRRSPLSYFKSWRAQRFIATMLGLVALGAGYKVFGWNLERLMEYGLYIFAVGGSALLLFVFGLAGVRALRERLSRR</sequence>
<keyword evidence="1" id="KW-1133">Transmembrane helix</keyword>
<feature type="transmembrane region" description="Helical" evidence="1">
    <location>
        <begin position="80"/>
        <end position="100"/>
    </location>
</feature>
<gene>
    <name evidence="2" type="ORF">KEG57_17880</name>
</gene>
<proteinExistence type="predicted"/>
<feature type="transmembrane region" description="Helical" evidence="1">
    <location>
        <begin position="51"/>
        <end position="68"/>
    </location>
</feature>
<dbReference type="RefSeq" id="WP_272427994.1">
    <property type="nucleotide sequence ID" value="NZ_JAGTJJ010000007.1"/>
</dbReference>
<accession>A0A9X3X6J7</accession>
<keyword evidence="3" id="KW-1185">Reference proteome</keyword>